<organism evidence="2 3">
    <name type="scientific">Listeria fleischmannii</name>
    <dbReference type="NCBI Taxonomy" id="1069827"/>
    <lineage>
        <taxon>Bacteria</taxon>
        <taxon>Bacillati</taxon>
        <taxon>Bacillota</taxon>
        <taxon>Bacilli</taxon>
        <taxon>Bacillales</taxon>
        <taxon>Listeriaceae</taxon>
        <taxon>Listeria</taxon>
    </lineage>
</organism>
<dbReference type="InterPro" id="IPR029058">
    <property type="entry name" value="AB_hydrolase_fold"/>
</dbReference>
<proteinExistence type="predicted"/>
<dbReference type="SUPFAM" id="SSF53474">
    <property type="entry name" value="alpha/beta-Hydrolases"/>
    <property type="match status" value="1"/>
</dbReference>
<accession>A0A841YC04</accession>
<feature type="domain" description="Dienelactone hydrolase" evidence="1">
    <location>
        <begin position="87"/>
        <end position="188"/>
    </location>
</feature>
<dbReference type="Proteomes" id="UP000571128">
    <property type="component" value="Unassembled WGS sequence"/>
</dbReference>
<gene>
    <name evidence="2" type="ORF">HB844_02915</name>
</gene>
<dbReference type="RefSeq" id="WP_007542805.1">
    <property type="nucleotide sequence ID" value="NZ_JAARPY010000002.1"/>
</dbReference>
<evidence type="ECO:0000313" key="3">
    <source>
        <dbReference type="Proteomes" id="UP000571128"/>
    </source>
</evidence>
<reference evidence="2 3" key="1">
    <citation type="submission" date="2020-03" db="EMBL/GenBank/DDBJ databases">
        <title>Soil Listeria distribution.</title>
        <authorList>
            <person name="Liao J."/>
            <person name="Wiedmann M."/>
        </authorList>
    </citation>
    <scope>NUCLEOTIDE SEQUENCE [LARGE SCALE GENOMIC DNA]</scope>
    <source>
        <strain evidence="2 3">FSL L7-1645</strain>
    </source>
</reference>
<dbReference type="AlphaFoldDB" id="A0A841YC04"/>
<dbReference type="Gene3D" id="3.40.50.1820">
    <property type="entry name" value="alpha/beta hydrolase"/>
    <property type="match status" value="1"/>
</dbReference>
<protein>
    <submittedName>
        <fullName evidence="2">Alpha/beta hydrolase</fullName>
    </submittedName>
</protein>
<dbReference type="EMBL" id="JAARPY010000002">
    <property type="protein sequence ID" value="MBC1397815.1"/>
    <property type="molecule type" value="Genomic_DNA"/>
</dbReference>
<sequence>MKHIFIPGDKSKKPLLLLHGTGGDENSLVDIGKMIAKDAPILSLRGDVSENGANRFFKRFSDGSLDLLDLAVQTKKLLETTYDLTKTYEIDFQNLVVVGYSNGANIAANAILQEEDGFQNAILLHAMPADNQPQDFSLENRHVFLTAGVNDPLVPFPKTKALVDLFQNRAADIQTVWTEAGHNLTREEIEDAKLWYENLGAEA</sequence>
<name>A0A841YC04_9LIST</name>
<dbReference type="InterPro" id="IPR002925">
    <property type="entry name" value="Dienelactn_hydro"/>
</dbReference>
<keyword evidence="2" id="KW-0378">Hydrolase</keyword>
<comment type="caution">
    <text evidence="2">The sequence shown here is derived from an EMBL/GenBank/DDBJ whole genome shotgun (WGS) entry which is preliminary data.</text>
</comment>
<dbReference type="Pfam" id="PF01738">
    <property type="entry name" value="DLH"/>
    <property type="match status" value="1"/>
</dbReference>
<evidence type="ECO:0000313" key="2">
    <source>
        <dbReference type="EMBL" id="MBC1397815.1"/>
    </source>
</evidence>
<evidence type="ECO:0000259" key="1">
    <source>
        <dbReference type="Pfam" id="PF01738"/>
    </source>
</evidence>
<dbReference type="GO" id="GO:0016787">
    <property type="term" value="F:hydrolase activity"/>
    <property type="evidence" value="ECO:0007669"/>
    <property type="project" value="UniProtKB-KW"/>
</dbReference>